<evidence type="ECO:0000313" key="3">
    <source>
        <dbReference type="Proteomes" id="UP000238164"/>
    </source>
</evidence>
<keyword evidence="3" id="KW-1185">Reference proteome</keyword>
<dbReference type="RefSeq" id="WP_105184434.1">
    <property type="nucleotide sequence ID" value="NZ_BAAAGO010000016.1"/>
</dbReference>
<dbReference type="GO" id="GO:0008757">
    <property type="term" value="F:S-adenosylmethionine-dependent methyltransferase activity"/>
    <property type="evidence" value="ECO:0007669"/>
    <property type="project" value="InterPro"/>
</dbReference>
<dbReference type="EMBL" id="LT985188">
    <property type="protein sequence ID" value="SPD85124.1"/>
    <property type="molecule type" value="Genomic_DNA"/>
</dbReference>
<dbReference type="PANTHER" id="PTHR43861">
    <property type="entry name" value="TRANS-ACONITATE 2-METHYLTRANSFERASE-RELATED"/>
    <property type="match status" value="1"/>
</dbReference>
<keyword evidence="2" id="KW-0489">Methyltransferase</keyword>
<name>A0A2N9JCL1_9ACTN</name>
<protein>
    <submittedName>
        <fullName evidence="2">Putative 3-demethylubiquinone-9 3-methyltransferase</fullName>
    </submittedName>
</protein>
<dbReference type="Proteomes" id="UP000238164">
    <property type="component" value="Chromosome 1"/>
</dbReference>
<dbReference type="Pfam" id="PF08241">
    <property type="entry name" value="Methyltransf_11"/>
    <property type="match status" value="1"/>
</dbReference>
<dbReference type="OrthoDB" id="9801363at2"/>
<reference evidence="2 3" key="1">
    <citation type="submission" date="2018-02" db="EMBL/GenBank/DDBJ databases">
        <authorList>
            <person name="Cohen D.B."/>
            <person name="Kent A.D."/>
        </authorList>
    </citation>
    <scope>NUCLEOTIDE SEQUENCE [LARGE SCALE GENOMIC DNA]</scope>
    <source>
        <strain evidence="2">1</strain>
    </source>
</reference>
<dbReference type="CDD" id="cd02440">
    <property type="entry name" value="AdoMet_MTases"/>
    <property type="match status" value="1"/>
</dbReference>
<dbReference type="SUPFAM" id="SSF53335">
    <property type="entry name" value="S-adenosyl-L-methionine-dependent methyltransferases"/>
    <property type="match status" value="1"/>
</dbReference>
<keyword evidence="2" id="KW-0830">Ubiquinone</keyword>
<dbReference type="KEGG" id="mgg:MPLG2_0088"/>
<dbReference type="GO" id="GO:0032259">
    <property type="term" value="P:methylation"/>
    <property type="evidence" value="ECO:0007669"/>
    <property type="project" value="UniProtKB-KW"/>
</dbReference>
<dbReference type="InterPro" id="IPR029063">
    <property type="entry name" value="SAM-dependent_MTases_sf"/>
</dbReference>
<feature type="domain" description="Methyltransferase type 11" evidence="1">
    <location>
        <begin position="47"/>
        <end position="141"/>
    </location>
</feature>
<evidence type="ECO:0000259" key="1">
    <source>
        <dbReference type="Pfam" id="PF08241"/>
    </source>
</evidence>
<dbReference type="AlphaFoldDB" id="A0A2N9JCL1"/>
<accession>A0A2N9JCL1</accession>
<dbReference type="Gene3D" id="3.40.50.150">
    <property type="entry name" value="Vaccinia Virus protein VP39"/>
    <property type="match status" value="1"/>
</dbReference>
<gene>
    <name evidence="2" type="ORF">MPLG2_0088</name>
</gene>
<sequence length="246" mass="27976">MDARSAWTEWNLSSNRDDGLGPVQVAQGSLIEEWLQTNLTVDNPQILDVGCGTAWLENRLVRIGRVTATDYADKVVMQASERFADQPNVRFVAGDFLTTELGDRGSYDAVVTVETISHFEDQIGFLKRIADLLKPGGIFVIASQNRPVMERSIRHLPNPGWYRKWLDIDELRELVEREFQVMELRSVCPKFFDGPLHIVNSDKMEHLAAKLHLSGTLQRFKRWEEGRNMGFTLMCLARKKVAAQSA</sequence>
<evidence type="ECO:0000313" key="2">
    <source>
        <dbReference type="EMBL" id="SPD85124.1"/>
    </source>
</evidence>
<dbReference type="InterPro" id="IPR013216">
    <property type="entry name" value="Methyltransf_11"/>
</dbReference>
<proteinExistence type="predicted"/>
<keyword evidence="2" id="KW-0808">Transferase</keyword>
<organism evidence="2 3">
    <name type="scientific">Micropruina glycogenica</name>
    <dbReference type="NCBI Taxonomy" id="75385"/>
    <lineage>
        <taxon>Bacteria</taxon>
        <taxon>Bacillati</taxon>
        <taxon>Actinomycetota</taxon>
        <taxon>Actinomycetes</taxon>
        <taxon>Propionibacteriales</taxon>
        <taxon>Nocardioidaceae</taxon>
        <taxon>Micropruina</taxon>
    </lineage>
</organism>